<organism evidence="1 2">
    <name type="scientific">Naganishia onofrii</name>
    <dbReference type="NCBI Taxonomy" id="1851511"/>
    <lineage>
        <taxon>Eukaryota</taxon>
        <taxon>Fungi</taxon>
        <taxon>Dikarya</taxon>
        <taxon>Basidiomycota</taxon>
        <taxon>Agaricomycotina</taxon>
        <taxon>Tremellomycetes</taxon>
        <taxon>Filobasidiales</taxon>
        <taxon>Filobasidiaceae</taxon>
        <taxon>Naganishia</taxon>
    </lineage>
</organism>
<sequence>MNAHDYTSTKSPSRPSSIRSRSRASSLAPDSEIPPVPYHPSAQSLPREAEKEETTGLSLSIPPAPAVATQDDPTTPTASHATPEPDYSALHREEARDVEPDAHELGRRDEEIIGPAEKASAEASHAGTTFKERTSEEVPANNAKLATGEDSDDDLENDNAAQTRSRLAEAARIENEQRQAESTAAAAAEQAKNAQAQSSPMFAGSGFPSSNPASAAHSRTGSAQFASMASGVRMTNGRTLLGSANGLPAGLIYSDESDSEESEEDDDGDFDPRAAAARKVSGTGSLTKSPKMSERDRRVFGDDLGDGGLLERVKGVATGATAGLGLGAAALGSGFMQRSPPKQPETLQTFRQVTPPAAPAAPVAATSQENTAVVPATDSATLMMPPAVPSAPVEPLRVRGSLSGAAGSRPETPPQSTVEEKHPSTRSSDDIQRGVKEMTPPAEKASPVPAPAPVLMASPPRTLVTPAGPSTDSPRKVVQPATNTMSLSPPMLPEESPMGTPTPAGYGTTSPLPALAPENGFQGIAQGMDEVDAGYAFPPIPVTTSASAEDNQLETSLVPPVTVISPAPVGFAQNLPTPMSATHGMPRTPSPHAASNGSPFQYASPANEVSTSTPPPPVGNSGSMPITPADQNAHFENAAPTNGWAGVPGDPMVWTVEQVVGWAKGKGFDDVVCEKLIEHEITGDVLLEMDVHTLKEIDIVQFGKRVKIANAINELRRPGSMRSVGNGSTRSQQFSPGYGSHHRVPSIGAMGYPTPGVPASPGYDNPPPQMQQHSRATSMSGVVDTIPENGTYQPAYQPQQRQIDTAALGFNQSSTSSPGATQPDYADWSTSRKSSVAASQHESRSHAPVIHEEDESSHPAVVNALTAEPPLSANMGSALSQPTTVVGSSMDRSASVHSKNSSIPPTPTTPSMRRDSVDARPSSAFGHRNRSSMDANSTGRRSNLLSGALSRNRKPAPRFPSSASQQNLDQVTNDGDRRSISRFMGGHNKKDSRASTPSSINKASTANPQRISVGTPIPTSPNNRTGLLAANDEAGTALSKIGTPDFSGFLKKKGDRYNTWKTRYFVLKGPRLYYLRNEKEQKLKGHIDLVGYKVMTDANTSSGNYGFQLVHDGQKTHHFSSSDHRAVKDWMKNLMKATITRDFTGQYPCRARDASVLMEFDKEKGKHMSVAPAAAPVDSRTAVSGLGYGAPPRPSREMRRPSTMDKARSGSLASFYPDEEAPVTMASPIPVPPIPTQFLNAAPVASQTQPESKSIITSSDNSRQTELIHWINANLPSTTEKATSIPGSFVSGKLICRVIEHIAGPNAATSGQIVTDAMFESIAGEPNLEGIFSAFDKCIDENVDINGVSINDIRTGDAERITQLLENLRTWGEQRKAQT</sequence>
<accession>A0ACC2XE33</accession>
<reference evidence="1" key="1">
    <citation type="submission" date="2023-04" db="EMBL/GenBank/DDBJ databases">
        <title>Draft Genome sequencing of Naganishia species isolated from polar environments using Oxford Nanopore Technology.</title>
        <authorList>
            <person name="Leo P."/>
            <person name="Venkateswaran K."/>
        </authorList>
    </citation>
    <scope>NUCLEOTIDE SEQUENCE</scope>
    <source>
        <strain evidence="1">DBVPG 5303</strain>
    </source>
</reference>
<gene>
    <name evidence="1" type="ORF">QFC24_004460</name>
</gene>
<keyword evidence="2" id="KW-1185">Reference proteome</keyword>
<dbReference type="EMBL" id="JASBWV010000016">
    <property type="protein sequence ID" value="KAJ9121878.1"/>
    <property type="molecule type" value="Genomic_DNA"/>
</dbReference>
<comment type="caution">
    <text evidence="1">The sequence shown here is derived from an EMBL/GenBank/DDBJ whole genome shotgun (WGS) entry which is preliminary data.</text>
</comment>
<proteinExistence type="predicted"/>
<name>A0ACC2XE33_9TREE</name>
<evidence type="ECO:0000313" key="1">
    <source>
        <dbReference type="EMBL" id="KAJ9121878.1"/>
    </source>
</evidence>
<dbReference type="Proteomes" id="UP001234202">
    <property type="component" value="Unassembled WGS sequence"/>
</dbReference>
<protein>
    <submittedName>
        <fullName evidence="1">Uncharacterized protein</fullName>
    </submittedName>
</protein>
<evidence type="ECO:0000313" key="2">
    <source>
        <dbReference type="Proteomes" id="UP001234202"/>
    </source>
</evidence>